<evidence type="ECO:0000313" key="3">
    <source>
        <dbReference type="Proteomes" id="UP000245523"/>
    </source>
</evidence>
<dbReference type="Proteomes" id="UP000245523">
    <property type="component" value="Unassembled WGS sequence"/>
</dbReference>
<evidence type="ECO:0000313" key="2">
    <source>
        <dbReference type="EMBL" id="PWL03463.1"/>
    </source>
</evidence>
<name>A0ABX5LRA0_9BACT</name>
<sequence length="201" mass="20849">MKKVLGFTGIFTSSFFISCGSGSVADIDSNDDTLRYLQDENYYAGLIDSAVSACQGNAECKANGGGKIPSSSNSEISSSAESSSSQKSSSSVSSSSAESSSSQKSSSSVSSSSAESSSSELEKISLTKENLPLSAGTYSLAENQCENPVALQCGGSCTILVNDKEVWNKSDYTYSQVESSLFPAGATIVIIGNVQTFKCAW</sequence>
<reference evidence="2 3" key="1">
    <citation type="submission" date="2018-05" db="EMBL/GenBank/DDBJ databases">
        <title>Animal gut microbial communities from fecal samples from Wisconsin, USA.</title>
        <authorList>
            <person name="Neumann A."/>
        </authorList>
    </citation>
    <scope>NUCLEOTIDE SEQUENCE [LARGE SCALE GENOMIC DNA]</scope>
    <source>
        <strain evidence="2 3">UWS4</strain>
    </source>
</reference>
<keyword evidence="3" id="KW-1185">Reference proteome</keyword>
<gene>
    <name evidence="2" type="ORF">B0H50_1055</name>
</gene>
<feature type="compositionally biased region" description="Low complexity" evidence="1">
    <location>
        <begin position="70"/>
        <end position="113"/>
    </location>
</feature>
<dbReference type="EMBL" id="QGHD01000005">
    <property type="protein sequence ID" value="PWL03463.1"/>
    <property type="molecule type" value="Genomic_DNA"/>
</dbReference>
<comment type="caution">
    <text evidence="2">The sequence shown here is derived from an EMBL/GenBank/DDBJ whole genome shotgun (WGS) entry which is preliminary data.</text>
</comment>
<protein>
    <recommendedName>
        <fullName evidence="4">Lipoprotein</fullName>
    </recommendedName>
</protein>
<feature type="region of interest" description="Disordered" evidence="1">
    <location>
        <begin position="63"/>
        <end position="113"/>
    </location>
</feature>
<accession>A0ABX5LRA0</accession>
<dbReference type="PROSITE" id="PS51257">
    <property type="entry name" value="PROKAR_LIPOPROTEIN"/>
    <property type="match status" value="1"/>
</dbReference>
<proteinExistence type="predicted"/>
<evidence type="ECO:0000256" key="1">
    <source>
        <dbReference type="SAM" id="MobiDB-lite"/>
    </source>
</evidence>
<organism evidence="2 3">
    <name type="scientific">Hallerella porci</name>
    <dbReference type="NCBI Taxonomy" id="1945871"/>
    <lineage>
        <taxon>Bacteria</taxon>
        <taxon>Pseudomonadati</taxon>
        <taxon>Fibrobacterota</taxon>
        <taxon>Fibrobacteria</taxon>
        <taxon>Fibrobacterales</taxon>
        <taxon>Fibrobacteraceae</taxon>
        <taxon>Hallerella</taxon>
    </lineage>
</organism>
<dbReference type="RefSeq" id="WP_146193670.1">
    <property type="nucleotide sequence ID" value="NZ_QGHD01000005.1"/>
</dbReference>
<evidence type="ECO:0008006" key="4">
    <source>
        <dbReference type="Google" id="ProtNLM"/>
    </source>
</evidence>